<sequence>MKNKILNLIESNEVRDCLSDNYDQLSKKQIIDIIYGAPCSLTEKYSVFRQLADEEKDSGKISYTEYAQRLSIELSQLNLSDNEMFILELKRLPKSDNNFSVSYPLGVFSDTAKSLDVIKRKFSIDKLQILFYDFHVDNRYTYYGKKE</sequence>
<accession>A0A9D1MDU9</accession>
<reference evidence="1" key="2">
    <citation type="journal article" date="2021" name="PeerJ">
        <title>Extensive microbial diversity within the chicken gut microbiome revealed by metagenomics and culture.</title>
        <authorList>
            <person name="Gilroy R."/>
            <person name="Ravi A."/>
            <person name="Getino M."/>
            <person name="Pursley I."/>
            <person name="Horton D.L."/>
            <person name="Alikhan N.F."/>
            <person name="Baker D."/>
            <person name="Gharbi K."/>
            <person name="Hall N."/>
            <person name="Watson M."/>
            <person name="Adriaenssens E.M."/>
            <person name="Foster-Nyarko E."/>
            <person name="Jarju S."/>
            <person name="Secka A."/>
            <person name="Antonio M."/>
            <person name="Oren A."/>
            <person name="Chaudhuri R.R."/>
            <person name="La Ragione R."/>
            <person name="Hildebrand F."/>
            <person name="Pallen M.J."/>
        </authorList>
    </citation>
    <scope>NUCLEOTIDE SEQUENCE</scope>
    <source>
        <strain evidence="1">USAMLcec3-3695</strain>
    </source>
</reference>
<name>A0A9D1MDU9_9FIRM</name>
<protein>
    <submittedName>
        <fullName evidence="1">Uncharacterized protein</fullName>
    </submittedName>
</protein>
<dbReference type="Proteomes" id="UP000824109">
    <property type="component" value="Unassembled WGS sequence"/>
</dbReference>
<dbReference type="EMBL" id="DVNB01000123">
    <property type="protein sequence ID" value="HIU58441.1"/>
    <property type="molecule type" value="Genomic_DNA"/>
</dbReference>
<proteinExistence type="predicted"/>
<organism evidence="1 2">
    <name type="scientific">Candidatus Ornithomonoglobus merdipullorum</name>
    <dbReference type="NCBI Taxonomy" id="2840895"/>
    <lineage>
        <taxon>Bacteria</taxon>
        <taxon>Bacillati</taxon>
        <taxon>Bacillota</taxon>
        <taxon>Clostridia</taxon>
        <taxon>Candidatus Ornithomonoglobus</taxon>
    </lineage>
</organism>
<reference evidence="1" key="1">
    <citation type="submission" date="2020-10" db="EMBL/GenBank/DDBJ databases">
        <authorList>
            <person name="Gilroy R."/>
        </authorList>
    </citation>
    <scope>NUCLEOTIDE SEQUENCE</scope>
    <source>
        <strain evidence="1">USAMLcec3-3695</strain>
    </source>
</reference>
<evidence type="ECO:0000313" key="1">
    <source>
        <dbReference type="EMBL" id="HIU58441.1"/>
    </source>
</evidence>
<dbReference type="AlphaFoldDB" id="A0A9D1MDU9"/>
<evidence type="ECO:0000313" key="2">
    <source>
        <dbReference type="Proteomes" id="UP000824109"/>
    </source>
</evidence>
<comment type="caution">
    <text evidence="1">The sequence shown here is derived from an EMBL/GenBank/DDBJ whole genome shotgun (WGS) entry which is preliminary data.</text>
</comment>
<gene>
    <name evidence="1" type="ORF">IAA61_11605</name>
</gene>